<organism evidence="1 2">
    <name type="scientific">Caryophanon latum</name>
    <dbReference type="NCBI Taxonomy" id="33977"/>
    <lineage>
        <taxon>Bacteria</taxon>
        <taxon>Bacillati</taxon>
        <taxon>Bacillota</taxon>
        <taxon>Bacilli</taxon>
        <taxon>Bacillales</taxon>
        <taxon>Caryophanaceae</taxon>
        <taxon>Caryophanon</taxon>
    </lineage>
</organism>
<reference evidence="1 2" key="1">
    <citation type="submission" date="2016-07" db="EMBL/GenBank/DDBJ databases">
        <title>Caryophanon latum genome sequencing.</title>
        <authorList>
            <person name="Verma A."/>
            <person name="Pal Y."/>
            <person name="Krishnamurthi S."/>
        </authorList>
    </citation>
    <scope>NUCLEOTIDE SEQUENCE [LARGE SCALE GENOMIC DNA]</scope>
    <source>
        <strain evidence="1 2">DSM 14151</strain>
    </source>
</reference>
<evidence type="ECO:0000313" key="2">
    <source>
        <dbReference type="Proteomes" id="UP000093482"/>
    </source>
</evidence>
<dbReference type="InterPro" id="IPR030910">
    <property type="entry name" value="SLAP_dom"/>
</dbReference>
<proteinExistence type="predicted"/>
<dbReference type="EMBL" id="MATO01000056">
    <property type="protein sequence ID" value="OCS87266.1"/>
    <property type="molecule type" value="Genomic_DNA"/>
</dbReference>
<dbReference type="RefSeq" id="WP_066465771.1">
    <property type="nucleotide sequence ID" value="NZ_MATO01000056.1"/>
</dbReference>
<keyword evidence="2" id="KW-1185">Reference proteome</keyword>
<name>A0A1C0YJA9_9BACL</name>
<evidence type="ECO:0008006" key="3">
    <source>
        <dbReference type="Google" id="ProtNLM"/>
    </source>
</evidence>
<evidence type="ECO:0000313" key="1">
    <source>
        <dbReference type="EMBL" id="OCS87266.1"/>
    </source>
</evidence>
<sequence>MQQLYFHPTWERAISDKDRAIIEQLFDDTYEQVDDLIMSPTVRAAINHKGELLVTALVHNFTHHSARFHERSVFVQAGDYAEEHVMTIPELVVAPFTSMPWTFIFPPPAQPIVLQDVLLEIE</sequence>
<gene>
    <name evidence="1" type="ORF">A6K76_02540</name>
</gene>
<dbReference type="AlphaFoldDB" id="A0A1C0YJA9"/>
<comment type="caution">
    <text evidence="1">The sequence shown here is derived from an EMBL/GenBank/DDBJ whole genome shotgun (WGS) entry which is preliminary data.</text>
</comment>
<accession>A0A1C0YJA9</accession>
<dbReference type="NCBIfam" id="TIGR04398">
    <property type="entry name" value="SLAP_DUP"/>
    <property type="match status" value="1"/>
</dbReference>
<dbReference type="Proteomes" id="UP000093482">
    <property type="component" value="Unassembled WGS sequence"/>
</dbReference>
<protein>
    <recommendedName>
        <fullName evidence="3">SLAP domain-containing protein</fullName>
    </recommendedName>
</protein>